<evidence type="ECO:0000313" key="4">
    <source>
        <dbReference type="Proteomes" id="UP000003786"/>
    </source>
</evidence>
<proteinExistence type="predicted"/>
<name>J4CD61_THEOR</name>
<keyword evidence="4" id="KW-1185">Reference proteome</keyword>
<gene>
    <name evidence="3" type="ORF">TOT_020000837</name>
</gene>
<evidence type="ECO:0000313" key="3">
    <source>
        <dbReference type="EMBL" id="BAM40582.1"/>
    </source>
</evidence>
<protein>
    <recommendedName>
        <fullName evidence="5">SfiI-subtelomeric related protein family member</fullName>
    </recommendedName>
</protein>
<dbReference type="Proteomes" id="UP000003786">
    <property type="component" value="Chromosome 2"/>
</dbReference>
<dbReference type="KEGG" id="tot:TOT_020000837"/>
<organism evidence="3 4">
    <name type="scientific">Theileria orientalis strain Shintoku</name>
    <dbReference type="NCBI Taxonomy" id="869250"/>
    <lineage>
        <taxon>Eukaryota</taxon>
        <taxon>Sar</taxon>
        <taxon>Alveolata</taxon>
        <taxon>Apicomplexa</taxon>
        <taxon>Aconoidasida</taxon>
        <taxon>Piroplasmida</taxon>
        <taxon>Theileriidae</taxon>
        <taxon>Theileria</taxon>
    </lineage>
</organism>
<reference evidence="3 4" key="1">
    <citation type="journal article" date="2012" name="MBio">
        <title>Comparative genome analysis of three eukaryotic parasites with differing abilities to transform leukocytes reveals key mediators of Theileria-induced leukocyte transformation.</title>
        <authorList>
            <person name="Hayashida K."/>
            <person name="Hara Y."/>
            <person name="Abe T."/>
            <person name="Yamasaki C."/>
            <person name="Toyoda A."/>
            <person name="Kosuge T."/>
            <person name="Suzuki Y."/>
            <person name="Sato Y."/>
            <person name="Kawashima S."/>
            <person name="Katayama T."/>
            <person name="Wakaguri H."/>
            <person name="Inoue N."/>
            <person name="Homma K."/>
            <person name="Tada-Umezaki M."/>
            <person name="Yagi Y."/>
            <person name="Fujii Y."/>
            <person name="Habara T."/>
            <person name="Kanehisa M."/>
            <person name="Watanabe H."/>
            <person name="Ito K."/>
            <person name="Gojobori T."/>
            <person name="Sugawara H."/>
            <person name="Imanishi T."/>
            <person name="Weir W."/>
            <person name="Gardner M."/>
            <person name="Pain A."/>
            <person name="Shiels B."/>
            <person name="Hattori M."/>
            <person name="Nene V."/>
            <person name="Sugimoto C."/>
        </authorList>
    </citation>
    <scope>NUCLEOTIDE SEQUENCE [LARGE SCALE GENOMIC DNA]</scope>
    <source>
        <strain evidence="3 4">Shintoku</strain>
    </source>
</reference>
<evidence type="ECO:0000256" key="2">
    <source>
        <dbReference type="SAM" id="SignalP"/>
    </source>
</evidence>
<dbReference type="EMBL" id="AP011947">
    <property type="protein sequence ID" value="BAM40582.1"/>
    <property type="molecule type" value="Genomic_DNA"/>
</dbReference>
<feature type="signal peptide" evidence="2">
    <location>
        <begin position="1"/>
        <end position="24"/>
    </location>
</feature>
<evidence type="ECO:0008006" key="5">
    <source>
        <dbReference type="Google" id="ProtNLM"/>
    </source>
</evidence>
<dbReference type="VEuPathDB" id="PiroplasmaDB:TOT_020000837"/>
<evidence type="ECO:0000256" key="1">
    <source>
        <dbReference type="SAM" id="MobiDB-lite"/>
    </source>
</evidence>
<feature type="region of interest" description="Disordered" evidence="1">
    <location>
        <begin position="215"/>
        <end position="238"/>
    </location>
</feature>
<dbReference type="AlphaFoldDB" id="J4CD61"/>
<sequence>MDLCISILLFTILSIQNEINFVNCREFTILDQRNTHIDITHHGLVTVDIKKLYSTHELAYKYNPSDDSKTFTPNQGYLINKVTKRDAVLWDARDYGNVYSDKVFVGFNQNHERVFRVYFPGEPPRLSVFEPPKPLEPLLITLDVKTQRNTDQVLYEYNVRDQVHTFTPLPRFLVDRVVKGRRQLWECEDGVYPEKIMIIPDQYGEPTLRFKFPKSGSKGVRNESLLEKSSNNDYESESNNDYELVNLNIAVNKSTDKFEYAKKREYVIYTANDNYAFKLVNDNKIEIWKADEEKEYATKVMAADNKVLIYIGEGTSACTKVFNKGSDGNWKEDTSGMGTGSDGTGAGTTGYYIQTHCHRNLTGRLYGIDLSGRGMTAGLQYDPGMISAGDD</sequence>
<dbReference type="GeneID" id="20714953"/>
<feature type="chain" id="PRO_5003778225" description="SfiI-subtelomeric related protein family member" evidence="2">
    <location>
        <begin position="25"/>
        <end position="391"/>
    </location>
</feature>
<keyword evidence="2" id="KW-0732">Signal</keyword>
<accession>J4CD61</accession>
<dbReference type="RefSeq" id="XP_009690883.1">
    <property type="nucleotide sequence ID" value="XM_009692588.1"/>
</dbReference>